<evidence type="ECO:0000313" key="1">
    <source>
        <dbReference type="EMBL" id="KKL70700.1"/>
    </source>
</evidence>
<comment type="caution">
    <text evidence="1">The sequence shown here is derived from an EMBL/GenBank/DDBJ whole genome shotgun (WGS) entry which is preliminary data.</text>
</comment>
<sequence>MPEKKSVKRPVQRKPLTKLERLTKELKVLKSDKAQEHLDSFECSFPPALAIKTVEDQIKVLKEKSKEED</sequence>
<proteinExistence type="predicted"/>
<protein>
    <submittedName>
        <fullName evidence="1">Uncharacterized protein</fullName>
    </submittedName>
</protein>
<reference evidence="1" key="1">
    <citation type="journal article" date="2015" name="Nature">
        <title>Complex archaea that bridge the gap between prokaryotes and eukaryotes.</title>
        <authorList>
            <person name="Spang A."/>
            <person name="Saw J.H."/>
            <person name="Jorgensen S.L."/>
            <person name="Zaremba-Niedzwiedzka K."/>
            <person name="Martijn J."/>
            <person name="Lind A.E."/>
            <person name="van Eijk R."/>
            <person name="Schleper C."/>
            <person name="Guy L."/>
            <person name="Ettema T.J."/>
        </authorList>
    </citation>
    <scope>NUCLEOTIDE SEQUENCE</scope>
</reference>
<gene>
    <name evidence="1" type="ORF">LCGC14_2102270</name>
</gene>
<dbReference type="EMBL" id="LAZR01025821">
    <property type="protein sequence ID" value="KKL70700.1"/>
    <property type="molecule type" value="Genomic_DNA"/>
</dbReference>
<accession>A0A0F9GMM5</accession>
<organism evidence="1">
    <name type="scientific">marine sediment metagenome</name>
    <dbReference type="NCBI Taxonomy" id="412755"/>
    <lineage>
        <taxon>unclassified sequences</taxon>
        <taxon>metagenomes</taxon>
        <taxon>ecological metagenomes</taxon>
    </lineage>
</organism>
<dbReference type="AlphaFoldDB" id="A0A0F9GMM5"/>
<name>A0A0F9GMM5_9ZZZZ</name>